<dbReference type="InterPro" id="IPR018097">
    <property type="entry name" value="EGF_Ca-bd_CS"/>
</dbReference>
<evidence type="ECO:0000256" key="4">
    <source>
        <dbReference type="ARBA" id="ARBA00023157"/>
    </source>
</evidence>
<evidence type="ECO:0000256" key="6">
    <source>
        <dbReference type="PROSITE-ProRule" id="PRU00076"/>
    </source>
</evidence>
<dbReference type="SMART" id="SM00209">
    <property type="entry name" value="TSP1"/>
    <property type="match status" value="2"/>
</dbReference>
<evidence type="ECO:0000256" key="5">
    <source>
        <dbReference type="ARBA" id="ARBA00023319"/>
    </source>
</evidence>
<feature type="domain" description="Ig-like" evidence="8">
    <location>
        <begin position="767"/>
        <end position="855"/>
    </location>
</feature>
<keyword evidence="5" id="KW-0393">Immunoglobulin domain</keyword>
<feature type="domain" description="Ig-like" evidence="8">
    <location>
        <begin position="860"/>
        <end position="937"/>
    </location>
</feature>
<dbReference type="InterPro" id="IPR003598">
    <property type="entry name" value="Ig_sub2"/>
</dbReference>
<dbReference type="SUPFAM" id="SSF82895">
    <property type="entry name" value="TSP-1 type 1 repeat"/>
    <property type="match status" value="2"/>
</dbReference>
<comment type="caution">
    <text evidence="6">Lacks conserved residue(s) required for the propagation of feature annotation.</text>
</comment>
<feature type="domain" description="Ig-like" evidence="8">
    <location>
        <begin position="592"/>
        <end position="666"/>
    </location>
</feature>
<evidence type="ECO:0000259" key="8">
    <source>
        <dbReference type="PROSITE" id="PS50835"/>
    </source>
</evidence>
<evidence type="ECO:0000313" key="9">
    <source>
        <dbReference type="Proteomes" id="UP001652626"/>
    </source>
</evidence>
<name>A0ABM4ATF6_VANTA</name>
<sequence>MSEGDVGVYYCVARNVAGRSTASTVVDLIVDPPRVDISSVNVSLSEHENLTISCDIFSEALLQRTQIVFNGTLQSYVVDIKLEPSLDGYYTFNKTIRNISEKDSGVYTCVAVNRAGYTNDSTNIIIQLEPIAQILGPHAITKRAHSDVQFVCHVENALQVLWSHNNDTVKKYDINGSYNAVLDVKNVTDDGIWTCVALRDSYSGSDSIALTVLVKPEVTIEGSKNITILNGTTFQLSCTVMAKPAPRIVWHMETERFLPNVVTNPESKVYKSVLTLDSRKEPVNGTYFCFGENSEGINQDSVTIEVRRQMTLINGFTDTSVEMYSKINFTCDIDAYPPPHITWYHNNTRINTNDRISISDDNTIVSIRRVDFVDLGRYVCEADNGFENMSVIGNLAVHGLAKPLISKEPSEIVTQQSKMATIKCRLARGNPEPRITWQYKDDNSDFSSLPDGVSVTDNKFLIISEVQKYHAGKYRCTAENIIGSDLYDVDLIVQYPPEFNVSQENHLEGPIEVRSGNAVQLSCNVSGVPPPIVTWTKDELPITYSSHVYLNNDSALVLANATAYDSGAFRCNASSALGFVTKDFNIIVYMPPEIAGAETAVRAREGELVWLRCAARGAPPPAVRWPRAPARRALRGADGLRFVANVTDFGDYTCIASNPYGTASLTYTLYVWVPPHIEPPMDVFKEVQIGSDLHIACDAVGFPLPEIIWEFQDETLIDNTTYINFDDIGNLYLKNVSSTNEGLYVCIAENLAGIAKKNYYVTVIEKPKILADNYTGPYVASDLDIALTISCRTAGNPRPYVSWIKDGYYLDRDSRYDIDIDGTLTIKSPSEDLSGIYTCVATNGAGNDTKDVTVEIYSLPTVMQDESAVSTVTALEGSAVELECPVTHGHTVKWYKDAELISAGGLKFANVSRAHAAQYACVAANAVGSAHAHVRLRVQWPPAPPAPPAPPSAPQAVRALEGSDHYFHCQTDAEPRAQMKWLFNSKPIFGEDEDVLKILDVQLRHSGEYECVARNEHGTFRRRFSFEVLKRPFISEFDLLEVQLKPGVNASLECIAKGNPKPTISWTFNNTNWITENTTLKSSNVTQQSEGLFRCDATNEAGVAHLVYRVFVISGATVDSVVLYVNGEGSRVEDNVEISLDTKVRIACKAAGSPSPIIQWIRHGNTISQNGEGIDYADLNFNRVSTSDNGEYTCVASNEGGIQEKKIKVNVLEPPRIFQTLFQNANHSKNEINLEAILGQAFYMHCHPYGNPLPDIYWFKDSLPLRFYDDTMVSTDFGEIVISKRAKQEQSGNYTCVARNKVGESSVVYLVDILVPPPIPKDNIKHASVFINTTLNLTCPAEGRPRPYVMWVKHPYIEITESQRVQLQDDNYTLIVKDTEVADSGKYSCIMTNKVGTTELIYDVVIQKAPTIVGNEGNSTVEEHVVDLRKSIVLKCEVDGNPLPKITWYKDVQRLSDQQPNVQHVQGSSLMALWSARAADAGPYVCVAESGAGAAHRRHYLRVRVPGKWSSWSQWSYCNVTCGLGYQNRARRCQYIDDENNVIDKISQPDKIILDESACRGLTNDRRKCYMPSCEEEEAPARWSNWSRWSTCSASCGVGTQTRTRRCRSEEPCIGDNVQIRKCPGLPKCRVNREKVTDFHSSGENIEEINPDYMPEATFEMDPDPIPQPEGYDEFYIPPETPQRSYYDVNVTENLDQSEQGPCEPGYMYTPENETCEDIDECVFNINHCHPTQVCTNLPGGYRCSCPPGYYSLGAGQRCLDVNECAQGTHACEFACVNAAGGYVCACPAHLRLHRDRHHCVPPSSFRKPYFYEDENGDGNLSASFEHPARKRRH</sequence>
<feature type="domain" description="Ig-like" evidence="8">
    <location>
        <begin position="1215"/>
        <end position="1308"/>
    </location>
</feature>
<gene>
    <name evidence="10" type="primary">LOC113402258</name>
</gene>
<feature type="domain" description="EGF-like" evidence="7">
    <location>
        <begin position="1718"/>
        <end position="1760"/>
    </location>
</feature>
<feature type="domain" description="Ig-like" evidence="8">
    <location>
        <begin position="944"/>
        <end position="1027"/>
    </location>
</feature>
<dbReference type="PROSITE" id="PS50092">
    <property type="entry name" value="TSP1"/>
    <property type="match status" value="2"/>
</dbReference>
<dbReference type="InterPro" id="IPR036179">
    <property type="entry name" value="Ig-like_dom_sf"/>
</dbReference>
<dbReference type="InterPro" id="IPR000742">
    <property type="entry name" value="EGF"/>
</dbReference>
<dbReference type="InterPro" id="IPR036383">
    <property type="entry name" value="TSP1_rpt_sf"/>
</dbReference>
<dbReference type="SMART" id="SM00408">
    <property type="entry name" value="IGc2"/>
    <property type="match status" value="15"/>
</dbReference>
<dbReference type="InterPro" id="IPR049883">
    <property type="entry name" value="NOTCH1_EGF-like"/>
</dbReference>
<dbReference type="SMART" id="SM00409">
    <property type="entry name" value="IG"/>
    <property type="match status" value="16"/>
</dbReference>
<dbReference type="InterPro" id="IPR013783">
    <property type="entry name" value="Ig-like_fold"/>
</dbReference>
<proteinExistence type="predicted"/>
<organism evidence="9 10">
    <name type="scientific">Vanessa tameamea</name>
    <name type="common">Kamehameha butterfly</name>
    <dbReference type="NCBI Taxonomy" id="334116"/>
    <lineage>
        <taxon>Eukaryota</taxon>
        <taxon>Metazoa</taxon>
        <taxon>Ecdysozoa</taxon>
        <taxon>Arthropoda</taxon>
        <taxon>Hexapoda</taxon>
        <taxon>Insecta</taxon>
        <taxon>Pterygota</taxon>
        <taxon>Neoptera</taxon>
        <taxon>Endopterygota</taxon>
        <taxon>Lepidoptera</taxon>
        <taxon>Glossata</taxon>
        <taxon>Ditrysia</taxon>
        <taxon>Papilionoidea</taxon>
        <taxon>Nymphalidae</taxon>
        <taxon>Nymphalinae</taxon>
        <taxon>Vanessa</taxon>
    </lineage>
</organism>
<dbReference type="InterPro" id="IPR000152">
    <property type="entry name" value="EGF-type_Asp/Asn_hydroxyl_site"/>
</dbReference>
<feature type="domain" description="Ig-like" evidence="8">
    <location>
        <begin position="679"/>
        <end position="762"/>
    </location>
</feature>
<dbReference type="Gene3D" id="2.10.25.10">
    <property type="entry name" value="Laminin"/>
    <property type="match status" value="2"/>
</dbReference>
<feature type="domain" description="Ig-like" evidence="8">
    <location>
        <begin position="1128"/>
        <end position="1210"/>
    </location>
</feature>
<dbReference type="SUPFAM" id="SSF57184">
    <property type="entry name" value="Growth factor receptor domain"/>
    <property type="match status" value="1"/>
</dbReference>
<evidence type="ECO:0000256" key="1">
    <source>
        <dbReference type="ARBA" id="ARBA00022536"/>
    </source>
</evidence>
<dbReference type="SMART" id="SM00181">
    <property type="entry name" value="EGF"/>
    <property type="match status" value="2"/>
</dbReference>
<dbReference type="CDD" id="cd00054">
    <property type="entry name" value="EGF_CA"/>
    <property type="match status" value="2"/>
</dbReference>
<dbReference type="PANTHER" id="PTHR45080">
    <property type="entry name" value="CONTACTIN 5"/>
    <property type="match status" value="1"/>
</dbReference>
<dbReference type="PANTHER" id="PTHR45080:SF8">
    <property type="entry name" value="IG-LIKE DOMAIN-CONTAINING PROTEIN"/>
    <property type="match status" value="1"/>
</dbReference>
<dbReference type="RefSeq" id="XP_064074584.1">
    <property type="nucleotide sequence ID" value="XM_064218514.1"/>
</dbReference>
<dbReference type="PROSITE" id="PS01186">
    <property type="entry name" value="EGF_2"/>
    <property type="match status" value="1"/>
</dbReference>
<feature type="domain" description="Ig-like" evidence="8">
    <location>
        <begin position="1317"/>
        <end position="1407"/>
    </location>
</feature>
<feature type="domain" description="Ig-like" evidence="8">
    <location>
        <begin position="1410"/>
        <end position="1502"/>
    </location>
</feature>
<feature type="domain" description="Ig-like" evidence="8">
    <location>
        <begin position="33"/>
        <end position="125"/>
    </location>
</feature>
<dbReference type="InterPro" id="IPR050958">
    <property type="entry name" value="Cell_Adh-Cytoskel_Orgn"/>
</dbReference>
<feature type="domain" description="Ig-like" evidence="8">
    <location>
        <begin position="1032"/>
        <end position="1099"/>
    </location>
</feature>
<dbReference type="InterPro" id="IPR009030">
    <property type="entry name" value="Growth_fac_rcpt_cys_sf"/>
</dbReference>
<dbReference type="Gene3D" id="2.20.100.10">
    <property type="entry name" value="Thrombospondin type-1 (TSP1) repeat"/>
    <property type="match status" value="2"/>
</dbReference>
<dbReference type="InterPro" id="IPR013098">
    <property type="entry name" value="Ig_I-set"/>
</dbReference>
<dbReference type="InterPro" id="IPR000884">
    <property type="entry name" value="TSP1_rpt"/>
</dbReference>
<dbReference type="PROSITE" id="PS50835">
    <property type="entry name" value="IG_LIKE"/>
    <property type="match status" value="15"/>
</dbReference>
<accession>A0ABM4ATF6</accession>
<evidence type="ECO:0000256" key="2">
    <source>
        <dbReference type="ARBA" id="ARBA00022729"/>
    </source>
</evidence>
<protein>
    <submittedName>
        <fullName evidence="10">Hemicentin-2-like</fullName>
    </submittedName>
</protein>
<dbReference type="PROSITE" id="PS50026">
    <property type="entry name" value="EGF_3"/>
    <property type="match status" value="1"/>
</dbReference>
<dbReference type="Pfam" id="PF00090">
    <property type="entry name" value="TSP_1"/>
    <property type="match status" value="2"/>
</dbReference>
<feature type="domain" description="Ig-like" evidence="8">
    <location>
        <begin position="403"/>
        <end position="494"/>
    </location>
</feature>
<keyword evidence="3" id="KW-0677">Repeat</keyword>
<dbReference type="Pfam" id="PF07645">
    <property type="entry name" value="EGF_CA"/>
    <property type="match status" value="2"/>
</dbReference>
<dbReference type="GeneID" id="113402258"/>
<feature type="domain" description="Ig-like" evidence="8">
    <location>
        <begin position="216"/>
        <end position="305"/>
    </location>
</feature>
<dbReference type="SUPFAM" id="SSF48726">
    <property type="entry name" value="Immunoglobulin"/>
    <property type="match status" value="16"/>
</dbReference>
<reference evidence="10" key="1">
    <citation type="submission" date="2025-08" db="UniProtKB">
        <authorList>
            <consortium name="RefSeq"/>
        </authorList>
    </citation>
    <scope>IDENTIFICATION</scope>
    <source>
        <tissue evidence="10">Whole body</tissue>
    </source>
</reference>
<keyword evidence="9" id="KW-1185">Reference proteome</keyword>
<dbReference type="Pfam" id="PF07679">
    <property type="entry name" value="I-set"/>
    <property type="match status" value="7"/>
</dbReference>
<feature type="domain" description="Ig-like" evidence="8">
    <location>
        <begin position="497"/>
        <end position="587"/>
    </location>
</feature>
<dbReference type="Gene3D" id="2.60.40.10">
    <property type="entry name" value="Immunoglobulins"/>
    <property type="match status" value="16"/>
</dbReference>
<evidence type="ECO:0000313" key="10">
    <source>
        <dbReference type="RefSeq" id="XP_064074584.1"/>
    </source>
</evidence>
<keyword evidence="4" id="KW-1015">Disulfide bond</keyword>
<dbReference type="InterPro" id="IPR007110">
    <property type="entry name" value="Ig-like_dom"/>
</dbReference>
<keyword evidence="1 6" id="KW-0245">EGF-like domain</keyword>
<dbReference type="SMART" id="SM00179">
    <property type="entry name" value="EGF_CA"/>
    <property type="match status" value="2"/>
</dbReference>
<dbReference type="Pfam" id="PF13927">
    <property type="entry name" value="Ig_3"/>
    <property type="match status" value="5"/>
</dbReference>
<dbReference type="PROSITE" id="PS01187">
    <property type="entry name" value="EGF_CA"/>
    <property type="match status" value="2"/>
</dbReference>
<dbReference type="InterPro" id="IPR003599">
    <property type="entry name" value="Ig_sub"/>
</dbReference>
<evidence type="ECO:0000256" key="3">
    <source>
        <dbReference type="ARBA" id="ARBA00022737"/>
    </source>
</evidence>
<evidence type="ECO:0000259" key="7">
    <source>
        <dbReference type="PROSITE" id="PS50026"/>
    </source>
</evidence>
<feature type="domain" description="Ig-like" evidence="8">
    <location>
        <begin position="308"/>
        <end position="396"/>
    </location>
</feature>
<dbReference type="CDD" id="cd00096">
    <property type="entry name" value="Ig"/>
    <property type="match status" value="3"/>
</dbReference>
<dbReference type="PROSITE" id="PS00010">
    <property type="entry name" value="ASX_HYDROXYL"/>
    <property type="match status" value="1"/>
</dbReference>
<keyword evidence="2" id="KW-0732">Signal</keyword>
<dbReference type="Proteomes" id="UP001652626">
    <property type="component" value="Chromosome 22"/>
</dbReference>
<dbReference type="InterPro" id="IPR001881">
    <property type="entry name" value="EGF-like_Ca-bd_dom"/>
</dbReference>